<dbReference type="EMBL" id="JBHSIU010000030">
    <property type="protein sequence ID" value="MFC5001186.1"/>
    <property type="molecule type" value="Genomic_DNA"/>
</dbReference>
<dbReference type="InterPro" id="IPR022062">
    <property type="entry name" value="DUF3618"/>
</dbReference>
<evidence type="ECO:0000313" key="2">
    <source>
        <dbReference type="EMBL" id="MFC5001186.1"/>
    </source>
</evidence>
<organism evidence="2 3">
    <name type="scientific">Dactylosporangium cerinum</name>
    <dbReference type="NCBI Taxonomy" id="1434730"/>
    <lineage>
        <taxon>Bacteria</taxon>
        <taxon>Bacillati</taxon>
        <taxon>Actinomycetota</taxon>
        <taxon>Actinomycetes</taxon>
        <taxon>Micromonosporales</taxon>
        <taxon>Micromonosporaceae</taxon>
        <taxon>Dactylosporangium</taxon>
    </lineage>
</organism>
<sequence length="176" mass="18206">MTTPIEQDDEAARLRADIARTRARLVESVDALTARLDVPGRVHDAASRRVEPVRRLADAAATKAAKATGAATRAANAAGKARTTAAKATGVAWGLARDGVGIGVALARWGAGSVVDALRAAGDQSRDRPPVPPRKPRASHDGSPGTRRRQHVHAPQMTKAATEANRAAHEGSPGTG</sequence>
<name>A0ABV9W2G8_9ACTN</name>
<dbReference type="Pfam" id="PF12277">
    <property type="entry name" value="DUF3618"/>
    <property type="match status" value="1"/>
</dbReference>
<evidence type="ECO:0000256" key="1">
    <source>
        <dbReference type="SAM" id="MobiDB-lite"/>
    </source>
</evidence>
<proteinExistence type="predicted"/>
<gene>
    <name evidence="2" type="ORF">ACFPIJ_25520</name>
</gene>
<comment type="caution">
    <text evidence="2">The sequence shown here is derived from an EMBL/GenBank/DDBJ whole genome shotgun (WGS) entry which is preliminary data.</text>
</comment>
<keyword evidence="3" id="KW-1185">Reference proteome</keyword>
<dbReference type="Proteomes" id="UP001595912">
    <property type="component" value="Unassembled WGS sequence"/>
</dbReference>
<dbReference type="RefSeq" id="WP_380117938.1">
    <property type="nucleotide sequence ID" value="NZ_JBHSIU010000030.1"/>
</dbReference>
<reference evidence="3" key="1">
    <citation type="journal article" date="2019" name="Int. J. Syst. Evol. Microbiol.">
        <title>The Global Catalogue of Microorganisms (GCM) 10K type strain sequencing project: providing services to taxonomists for standard genome sequencing and annotation.</title>
        <authorList>
            <consortium name="The Broad Institute Genomics Platform"/>
            <consortium name="The Broad Institute Genome Sequencing Center for Infectious Disease"/>
            <person name="Wu L."/>
            <person name="Ma J."/>
        </authorList>
    </citation>
    <scope>NUCLEOTIDE SEQUENCE [LARGE SCALE GENOMIC DNA]</scope>
    <source>
        <strain evidence="3">CGMCC 4.7152</strain>
    </source>
</reference>
<protein>
    <submittedName>
        <fullName evidence="2">DUF3618 domain-containing protein</fullName>
    </submittedName>
</protein>
<feature type="region of interest" description="Disordered" evidence="1">
    <location>
        <begin position="120"/>
        <end position="176"/>
    </location>
</feature>
<evidence type="ECO:0000313" key="3">
    <source>
        <dbReference type="Proteomes" id="UP001595912"/>
    </source>
</evidence>
<accession>A0ABV9W2G8</accession>